<gene>
    <name evidence="2" type="ORF">FH972_012525</name>
</gene>
<keyword evidence="1" id="KW-1133">Transmembrane helix</keyword>
<accession>A0A5N6R410</accession>
<dbReference type="OrthoDB" id="695142at2759"/>
<evidence type="ECO:0000313" key="2">
    <source>
        <dbReference type="EMBL" id="KAE8055700.1"/>
    </source>
</evidence>
<keyword evidence="1" id="KW-0812">Transmembrane</keyword>
<evidence type="ECO:0000313" key="3">
    <source>
        <dbReference type="Proteomes" id="UP000327013"/>
    </source>
</evidence>
<reference evidence="2 3" key="1">
    <citation type="submission" date="2019-06" db="EMBL/GenBank/DDBJ databases">
        <title>A chromosomal-level reference genome of Carpinus fangiana (Coryloideae, Betulaceae).</title>
        <authorList>
            <person name="Yang X."/>
            <person name="Wang Z."/>
            <person name="Zhang L."/>
            <person name="Hao G."/>
            <person name="Liu J."/>
            <person name="Yang Y."/>
        </authorList>
    </citation>
    <scope>NUCLEOTIDE SEQUENCE [LARGE SCALE GENOMIC DNA]</scope>
    <source>
        <strain evidence="2">Cfa_2016G</strain>
        <tissue evidence="2">Leaf</tissue>
    </source>
</reference>
<keyword evidence="1" id="KW-0472">Membrane</keyword>
<sequence>MAFCFSSRWEEFNKTHRITITTLFVILLLLILTLVFLLQYVFQDRPQTRQPLLIHLNSFSVSNFSITTSALEVEWKAHLTFENRDDEFEIFIMPFEAYLYYNDVFGVSCASVAESIQLKERRQKEFMIKFKPSGCLGKLPPLEEKVFQQIREDREKNSIVHLDLQMNLRFQEFQKGVAKWNLSINATCYDINVSFVSATDGKYMEGVRKCYIPW</sequence>
<dbReference type="EMBL" id="CM017325">
    <property type="protein sequence ID" value="KAE8055700.1"/>
    <property type="molecule type" value="Genomic_DNA"/>
</dbReference>
<dbReference type="AlphaFoldDB" id="A0A5N6R410"/>
<dbReference type="Proteomes" id="UP000327013">
    <property type="component" value="Chromosome 5"/>
</dbReference>
<evidence type="ECO:0000256" key="1">
    <source>
        <dbReference type="SAM" id="Phobius"/>
    </source>
</evidence>
<name>A0A5N6R410_9ROSI</name>
<organism evidence="2 3">
    <name type="scientific">Carpinus fangiana</name>
    <dbReference type="NCBI Taxonomy" id="176857"/>
    <lineage>
        <taxon>Eukaryota</taxon>
        <taxon>Viridiplantae</taxon>
        <taxon>Streptophyta</taxon>
        <taxon>Embryophyta</taxon>
        <taxon>Tracheophyta</taxon>
        <taxon>Spermatophyta</taxon>
        <taxon>Magnoliopsida</taxon>
        <taxon>eudicotyledons</taxon>
        <taxon>Gunneridae</taxon>
        <taxon>Pentapetalae</taxon>
        <taxon>rosids</taxon>
        <taxon>fabids</taxon>
        <taxon>Fagales</taxon>
        <taxon>Betulaceae</taxon>
        <taxon>Carpinus</taxon>
    </lineage>
</organism>
<proteinExistence type="predicted"/>
<protein>
    <recommendedName>
        <fullName evidence="4">Late embryogenesis abundant protein LEA-2 subgroup domain-containing protein</fullName>
    </recommendedName>
</protein>
<evidence type="ECO:0008006" key="4">
    <source>
        <dbReference type="Google" id="ProtNLM"/>
    </source>
</evidence>
<keyword evidence="3" id="KW-1185">Reference proteome</keyword>
<feature type="transmembrane region" description="Helical" evidence="1">
    <location>
        <begin position="20"/>
        <end position="42"/>
    </location>
</feature>